<name>A0A1U7YJK6_NICSY</name>
<reference evidence="3" key="2">
    <citation type="submission" date="2025-08" db="UniProtKB">
        <authorList>
            <consortium name="RefSeq"/>
        </authorList>
    </citation>
    <scope>IDENTIFICATION</scope>
    <source>
        <tissue evidence="3">Leaf</tissue>
    </source>
</reference>
<dbReference type="PANTHER" id="PTHR47266">
    <property type="entry name" value="ENDONUCLEASE-RELATED"/>
    <property type="match status" value="1"/>
</dbReference>
<dbReference type="eggNOG" id="KOG0017">
    <property type="taxonomic scope" value="Eukaryota"/>
</dbReference>
<proteinExistence type="predicted"/>
<dbReference type="Gene3D" id="1.10.340.70">
    <property type="match status" value="1"/>
</dbReference>
<dbReference type="InterPro" id="IPR041588">
    <property type="entry name" value="Integrase_H2C2"/>
</dbReference>
<dbReference type="AlphaFoldDB" id="A0A1U7YJK6"/>
<evidence type="ECO:0000313" key="3">
    <source>
        <dbReference type="RefSeq" id="XP_009803303.1"/>
    </source>
</evidence>
<organism evidence="2 3">
    <name type="scientific">Nicotiana sylvestris</name>
    <name type="common">Wood tobacco</name>
    <name type="synonym">South American tobacco</name>
    <dbReference type="NCBI Taxonomy" id="4096"/>
    <lineage>
        <taxon>Eukaryota</taxon>
        <taxon>Viridiplantae</taxon>
        <taxon>Streptophyta</taxon>
        <taxon>Embryophyta</taxon>
        <taxon>Tracheophyta</taxon>
        <taxon>Spermatophyta</taxon>
        <taxon>Magnoliopsida</taxon>
        <taxon>eudicotyledons</taxon>
        <taxon>Gunneridae</taxon>
        <taxon>Pentapetalae</taxon>
        <taxon>asterids</taxon>
        <taxon>lamiids</taxon>
        <taxon>Solanales</taxon>
        <taxon>Solanaceae</taxon>
        <taxon>Nicotianoideae</taxon>
        <taxon>Nicotianeae</taxon>
        <taxon>Nicotiana</taxon>
    </lineage>
</organism>
<keyword evidence="2" id="KW-1185">Reference proteome</keyword>
<dbReference type="GeneID" id="104248700"/>
<dbReference type="Proteomes" id="UP000189701">
    <property type="component" value="Unplaced"/>
</dbReference>
<reference evidence="2" key="1">
    <citation type="journal article" date="2013" name="Genome Biol.">
        <title>Reference genomes and transcriptomes of Nicotiana sylvestris and Nicotiana tomentosiformis.</title>
        <authorList>
            <person name="Sierro N."/>
            <person name="Battey J.N."/>
            <person name="Ouadi S."/>
            <person name="Bovet L."/>
            <person name="Goepfert S."/>
            <person name="Bakaher N."/>
            <person name="Peitsch M.C."/>
            <person name="Ivanov N.V."/>
        </authorList>
    </citation>
    <scope>NUCLEOTIDE SEQUENCE [LARGE SCALE GENOMIC DNA]</scope>
</reference>
<gene>
    <name evidence="3" type="primary">LOC104248700</name>
</gene>
<feature type="domain" description="Integrase zinc-binding" evidence="1">
    <location>
        <begin position="98"/>
        <end position="152"/>
    </location>
</feature>
<accession>A0A1U7YJK6</accession>
<sequence>MGCLAHLEAYKIPFTGEVHWLASLGVCLADSREGGVIVQNRVELSLVEEVKKKQYDDLFLVQLKEGIHKHKTIDFSLGMDDGGLGYQGRLCVPSIDGLRERIMVEAHTSRHSVHPGSTKMCHDLKEVYWWNDMKRNVADFVAKRSKCQQLKAKHQRPGGLERNVEILMWKWK</sequence>
<dbReference type="InterPro" id="IPR052160">
    <property type="entry name" value="Gypsy_RT_Integrase-like"/>
</dbReference>
<dbReference type="RefSeq" id="XP_009803303.1">
    <property type="nucleotide sequence ID" value="XM_009805001.1"/>
</dbReference>
<dbReference type="Pfam" id="PF17921">
    <property type="entry name" value="Integrase_H2C2"/>
    <property type="match status" value="1"/>
</dbReference>
<evidence type="ECO:0000259" key="1">
    <source>
        <dbReference type="Pfam" id="PF17921"/>
    </source>
</evidence>
<dbReference type="KEGG" id="nsy:104248700"/>
<evidence type="ECO:0000313" key="2">
    <source>
        <dbReference type="Proteomes" id="UP000189701"/>
    </source>
</evidence>
<protein>
    <submittedName>
        <fullName evidence="3">Uncharacterized protein LOC104248700</fullName>
    </submittedName>
</protein>
<dbReference type="OrthoDB" id="1226522at2759"/>